<accession>A0A8J6B621</accession>
<organism evidence="1 2">
    <name type="scientific">Carpediemonas membranifera</name>
    <dbReference type="NCBI Taxonomy" id="201153"/>
    <lineage>
        <taxon>Eukaryota</taxon>
        <taxon>Metamonada</taxon>
        <taxon>Carpediemonas-like organisms</taxon>
        <taxon>Carpediemonas</taxon>
    </lineage>
</organism>
<reference evidence="1" key="1">
    <citation type="submission" date="2021-05" db="EMBL/GenBank/DDBJ databases">
        <title>A free-living protist that lacks canonical eukaryotic 1 DNA replication and segregation systems.</title>
        <authorList>
            <person name="Salas-Leiva D.E."/>
            <person name="Tromer E.C."/>
            <person name="Curtis B.A."/>
            <person name="Jerlstrom-Hultqvist J."/>
            <person name="Kolisko M."/>
            <person name="Yi Z."/>
            <person name="Salas-Leiva J.S."/>
            <person name="Gallot-Lavallee L."/>
            <person name="Kops G.J.P.L."/>
            <person name="Archibald J.M."/>
            <person name="Simpson A.G.B."/>
            <person name="Roger A.J."/>
        </authorList>
    </citation>
    <scope>NUCLEOTIDE SEQUENCE</scope>
    <source>
        <strain evidence="1">BICM</strain>
    </source>
</reference>
<sequence>MAAQTQCTDTKQTLIDAFRCAVIATAHVPGDVPSKLAKALEIEFGESIPKLDDLCKESSDDISKLKAQLSSLKLTSSKATTMLDRAQAILSDGPRLSMNIELCAGETLPEQVYTLLQGTLYAVLLHAGADPDLDDKEDDEERVTEHRKHYPAEAKSMWFLCKKTFFTRNVAEKDGKLHIRCRFDDAVLFRRYHGRLYTRGNNAWNLLGYKGRDTTAYRMVRLPPVLSMRSTQFAAIAVTPRGLYGWGSDHGRVLGMYSCKSGGGTIGFPRRIRFVQEPQVAQYEASLPAWAKDRLVTCLAVTHNYSVLITPVGVVASGYDSKHFLPGEQRHSAGLFQRVPLPRAFYPTHVLAANVAVLTDGSNQMISGENSRGQLGMGHCDEVQEFVPLPFHVDRVISVPSVFSLYQSGKQLLFAGRVMPFMLPFLPHFAEDDECSRATPLTLPHRVKAVFLSTFIAFVRADGEGVFMVDALQHYYELPFEPTMLLVVSDTFFFRNKGAWFAVGNNEYGAVSPDITTDWIDTPLEVSLATVESLRQMSGFVIEYPTMLAQ</sequence>
<dbReference type="OrthoDB" id="10256179at2759"/>
<proteinExistence type="predicted"/>
<gene>
    <name evidence="1" type="ORF">J8273_2154</name>
</gene>
<name>A0A8J6B621_9EUKA</name>
<evidence type="ECO:0000313" key="2">
    <source>
        <dbReference type="Proteomes" id="UP000717585"/>
    </source>
</evidence>
<dbReference type="Proteomes" id="UP000717585">
    <property type="component" value="Unassembled WGS sequence"/>
</dbReference>
<protein>
    <submittedName>
        <fullName evidence="1">Uncharacterized protein</fullName>
    </submittedName>
</protein>
<keyword evidence="2" id="KW-1185">Reference proteome</keyword>
<evidence type="ECO:0000313" key="1">
    <source>
        <dbReference type="EMBL" id="KAG9396423.1"/>
    </source>
</evidence>
<dbReference type="AlphaFoldDB" id="A0A8J6B621"/>
<dbReference type="SUPFAM" id="SSF50985">
    <property type="entry name" value="RCC1/BLIP-II"/>
    <property type="match status" value="1"/>
</dbReference>
<comment type="caution">
    <text evidence="1">The sequence shown here is derived from an EMBL/GenBank/DDBJ whole genome shotgun (WGS) entry which is preliminary data.</text>
</comment>
<dbReference type="InterPro" id="IPR009091">
    <property type="entry name" value="RCC1/BLIP-II"/>
</dbReference>
<dbReference type="EMBL" id="JAHDYR010000006">
    <property type="protein sequence ID" value="KAG9396423.1"/>
    <property type="molecule type" value="Genomic_DNA"/>
</dbReference>
<dbReference type="Gene3D" id="2.130.10.30">
    <property type="entry name" value="Regulator of chromosome condensation 1/beta-lactamase-inhibitor protein II"/>
    <property type="match status" value="1"/>
</dbReference>